<dbReference type="RefSeq" id="WP_111368977.1">
    <property type="nucleotide sequence ID" value="NZ_VINQ01000021.1"/>
</dbReference>
<feature type="domain" description="OLD protein-like TOPRIM" evidence="3">
    <location>
        <begin position="479"/>
        <end position="544"/>
    </location>
</feature>
<dbReference type="Pfam" id="PF13175">
    <property type="entry name" value="AAA_15"/>
    <property type="match status" value="1"/>
</dbReference>
<proteinExistence type="predicted"/>
<evidence type="ECO:0000256" key="1">
    <source>
        <dbReference type="SAM" id="MobiDB-lite"/>
    </source>
</evidence>
<dbReference type="InterPro" id="IPR034139">
    <property type="entry name" value="TOPRIM_OLD"/>
</dbReference>
<evidence type="ECO:0000259" key="2">
    <source>
        <dbReference type="Pfam" id="PF13175"/>
    </source>
</evidence>
<dbReference type="InterPro" id="IPR027417">
    <property type="entry name" value="P-loop_NTPase"/>
</dbReference>
<name>A0A5A9YYI1_9RHOB</name>
<accession>A0A5A9YYI1</accession>
<dbReference type="SUPFAM" id="SSF52540">
    <property type="entry name" value="P-loop containing nucleoside triphosphate hydrolases"/>
    <property type="match status" value="1"/>
</dbReference>
<evidence type="ECO:0000259" key="3">
    <source>
        <dbReference type="Pfam" id="PF20469"/>
    </source>
</evidence>
<keyword evidence="4" id="KW-0540">Nuclease</keyword>
<keyword evidence="5" id="KW-1185">Reference proteome</keyword>
<dbReference type="CDD" id="cd01026">
    <property type="entry name" value="TOPRIM_OLD"/>
    <property type="match status" value="1"/>
</dbReference>
<dbReference type="Proteomes" id="UP000325291">
    <property type="component" value="Unassembled WGS sequence"/>
</dbReference>
<keyword evidence="4" id="KW-0255">Endonuclease</keyword>
<dbReference type="Gene3D" id="3.40.50.300">
    <property type="entry name" value="P-loop containing nucleotide triphosphate hydrolases"/>
    <property type="match status" value="1"/>
</dbReference>
<dbReference type="EMBL" id="VINQ01000021">
    <property type="protein sequence ID" value="KAA0909940.1"/>
    <property type="molecule type" value="Genomic_DNA"/>
</dbReference>
<dbReference type="Pfam" id="PF20469">
    <property type="entry name" value="OLD-like_TOPRIM"/>
    <property type="match status" value="1"/>
</dbReference>
<feature type="compositionally biased region" description="Low complexity" evidence="1">
    <location>
        <begin position="334"/>
        <end position="347"/>
    </location>
</feature>
<evidence type="ECO:0000313" key="5">
    <source>
        <dbReference type="Proteomes" id="UP000325291"/>
    </source>
</evidence>
<keyword evidence="4" id="KW-0378">Hydrolase</keyword>
<feature type="domain" description="Endonuclease GajA/Old nuclease/RecF-like AAA" evidence="2">
    <location>
        <begin position="1"/>
        <end position="410"/>
    </location>
</feature>
<comment type="caution">
    <text evidence="4">The sequence shown here is derived from an EMBL/GenBank/DDBJ whole genome shotgun (WGS) entry which is preliminary data.</text>
</comment>
<dbReference type="InterPro" id="IPR041685">
    <property type="entry name" value="AAA_GajA/Old/RecF-like"/>
</dbReference>
<dbReference type="PANTHER" id="PTHR43581">
    <property type="entry name" value="ATP/GTP PHOSPHATASE"/>
    <property type="match status" value="1"/>
</dbReference>
<dbReference type="PANTHER" id="PTHR43581:SF4">
    <property type="entry name" value="ATP_GTP PHOSPHATASE"/>
    <property type="match status" value="1"/>
</dbReference>
<evidence type="ECO:0000313" key="4">
    <source>
        <dbReference type="EMBL" id="KAA0909940.1"/>
    </source>
</evidence>
<protein>
    <submittedName>
        <fullName evidence="4">ATP-dependent endonuclease</fullName>
    </submittedName>
</protein>
<dbReference type="InterPro" id="IPR051396">
    <property type="entry name" value="Bact_Antivir_Def_Nuclease"/>
</dbReference>
<feature type="region of interest" description="Disordered" evidence="1">
    <location>
        <begin position="334"/>
        <end position="356"/>
    </location>
</feature>
<gene>
    <name evidence="4" type="ORF">FLO80_18935</name>
</gene>
<reference evidence="4 5" key="1">
    <citation type="submission" date="2019-07" db="EMBL/GenBank/DDBJ databases">
        <title>Aquicoccus porphyridii gen. nov., sp. nov., isolated from a small marine red alga, Porphyridium marinum.</title>
        <authorList>
            <person name="Liu L."/>
        </authorList>
    </citation>
    <scope>NUCLEOTIDE SEQUENCE [LARGE SCALE GENOMIC DNA]</scope>
    <source>
        <strain evidence="4 5">L1 8-17</strain>
    </source>
</reference>
<organism evidence="4 5">
    <name type="scientific">Aquicoccus porphyridii</name>
    <dbReference type="NCBI Taxonomy" id="1852029"/>
    <lineage>
        <taxon>Bacteria</taxon>
        <taxon>Pseudomonadati</taxon>
        <taxon>Pseudomonadota</taxon>
        <taxon>Alphaproteobacteria</taxon>
        <taxon>Rhodobacterales</taxon>
        <taxon>Paracoccaceae</taxon>
        <taxon>Aquicoccus</taxon>
    </lineage>
</organism>
<sequence length="675" mass="73755">MQLERARIKNFRSLRDVEVDFGEHTAFIGGNGAGKSSILKAIEKFYSTSKDCDADDFFGRDQGQPIEIELTFHQLSDREAASFEDRVRDGKLVVTRIFDGGATSGRYHGVVPQISDFVAIRSQSTATQKRAAYKALRENNPPFADLPNAGSAAAVDQALLDWEADHPEQLVLLPDDGQFFGFQNNSRGKLQRHTSFVFVPAVREASADAADGKTSVIGKLLELLVRSQILQRPDVQAFKAKMTEAYQALVSAENMPELGTLAGALTADLRGLYQDAEVDLNWREIGEMPVPLPMADVFLKDDGFGGPVDRQGHGLQRAFIFTLLQHLARTAVPGAEDAGTEDAGGSAPDDPSGADQAPTLILAIEEPELYQHPTKQRHFAEVLRGLSSGTLPGAQGHTQIIFGSHSPMFISMGKAHEIRLTRRSACTDSAFKQCSLQALDLGIVAQKLERGWDKPAGSYSAQTLMPRLHILGAELAEGFFANGVILVEGRSDKAALMATARMLGVNFEAAGIAILSAEGKSNLDRPYVIFRELGIPTFLLWDCDQHLPESKRKPATDLALSKLARPDKEFNAAPTDDLVSDCYAHFGKALEHRLKEDISPDIHAACLAAACEPFGVDPNNDTQKIPEVVYETLRRAKEQGRESDMLKNVIRAMWRFFHDEDLPDPPQAQATVGVA</sequence>
<dbReference type="GO" id="GO:0004519">
    <property type="term" value="F:endonuclease activity"/>
    <property type="evidence" value="ECO:0007669"/>
    <property type="project" value="UniProtKB-KW"/>
</dbReference>
<dbReference type="AlphaFoldDB" id="A0A5A9YYI1"/>